<name>A0A4Z1P650_9PEZI</name>
<accession>A0A4Z1P650</accession>
<reference evidence="1 2" key="1">
    <citation type="submission" date="2019-04" db="EMBL/GenBank/DDBJ databases">
        <title>High contiguity whole genome sequence and gene annotation resource for two Venturia nashicola isolates.</title>
        <authorList>
            <person name="Prokchorchik M."/>
            <person name="Won K."/>
            <person name="Lee Y."/>
            <person name="Choi E.D."/>
            <person name="Segonzac C."/>
            <person name="Sohn K.H."/>
        </authorList>
    </citation>
    <scope>NUCLEOTIDE SEQUENCE [LARGE SCALE GENOMIC DNA]</scope>
    <source>
        <strain evidence="1 2">PRI2</strain>
    </source>
</reference>
<organism evidence="1 2">
    <name type="scientific">Venturia nashicola</name>
    <dbReference type="NCBI Taxonomy" id="86259"/>
    <lineage>
        <taxon>Eukaryota</taxon>
        <taxon>Fungi</taxon>
        <taxon>Dikarya</taxon>
        <taxon>Ascomycota</taxon>
        <taxon>Pezizomycotina</taxon>
        <taxon>Dothideomycetes</taxon>
        <taxon>Pleosporomycetidae</taxon>
        <taxon>Venturiales</taxon>
        <taxon>Venturiaceae</taxon>
        <taxon>Venturia</taxon>
    </lineage>
</organism>
<protein>
    <submittedName>
        <fullName evidence="1">Uncharacterized protein</fullName>
    </submittedName>
</protein>
<dbReference type="EMBL" id="SNSC02000006">
    <property type="protein sequence ID" value="TID23605.1"/>
    <property type="molecule type" value="Genomic_DNA"/>
</dbReference>
<evidence type="ECO:0000313" key="1">
    <source>
        <dbReference type="EMBL" id="TID23605.1"/>
    </source>
</evidence>
<gene>
    <name evidence="1" type="ORF">E6O75_ATG03241</name>
</gene>
<proteinExistence type="predicted"/>
<comment type="caution">
    <text evidence="1">The sequence shown here is derived from an EMBL/GenBank/DDBJ whole genome shotgun (WGS) entry which is preliminary data.</text>
</comment>
<sequence length="275" mass="30390">MHCPVRTTSTHAFGKQLTLVLNITEVHRVDMWVMLSIGIRHGTVGRRGEERIGREDEAEEQTANDYEQRFVGFEMTITLKFYFSNPLIIKKTLSLGSVPQVFLTNQTNQASNHQQPATIQEATDFAKLINVFLTSFKCVNQGACPEAIGTTFHDPPKAPTCELKNPWKDGGSTLFCVWLGDVLIEDIARVGDGDVTFLGDRRTCVNVQPCQSRQVKILEPDTGLEGESCHINQPDYTCLLSSSLTSSFGETLYSSRATNTAIGMLTIITSLPALT</sequence>
<keyword evidence="2" id="KW-1185">Reference proteome</keyword>
<evidence type="ECO:0000313" key="2">
    <source>
        <dbReference type="Proteomes" id="UP000298493"/>
    </source>
</evidence>
<dbReference type="AlphaFoldDB" id="A0A4Z1P650"/>
<dbReference type="Proteomes" id="UP000298493">
    <property type="component" value="Unassembled WGS sequence"/>
</dbReference>